<keyword evidence="1" id="KW-1133">Transmembrane helix</keyword>
<keyword evidence="3" id="KW-1185">Reference proteome</keyword>
<evidence type="ECO:0000313" key="2">
    <source>
        <dbReference type="EMBL" id="KAK6765901.1"/>
    </source>
</evidence>
<proteinExistence type="predicted"/>
<keyword evidence="1" id="KW-0812">Transmembrane</keyword>
<reference evidence="2 3" key="1">
    <citation type="submission" date="2023-08" db="EMBL/GenBank/DDBJ databases">
        <title>A Necator americanus chromosomal reference genome.</title>
        <authorList>
            <person name="Ilik V."/>
            <person name="Petrzelkova K.J."/>
            <person name="Pardy F."/>
            <person name="Fuh T."/>
            <person name="Niatou-Singa F.S."/>
            <person name="Gouil Q."/>
            <person name="Baker L."/>
            <person name="Ritchie M.E."/>
            <person name="Jex A.R."/>
            <person name="Gazzola D."/>
            <person name="Li H."/>
            <person name="Toshio Fujiwara R."/>
            <person name="Zhan B."/>
            <person name="Aroian R.V."/>
            <person name="Pafco B."/>
            <person name="Schwarz E.M."/>
        </authorList>
    </citation>
    <scope>NUCLEOTIDE SEQUENCE [LARGE SCALE GENOMIC DNA]</scope>
    <source>
        <strain evidence="2 3">Aroian</strain>
        <tissue evidence="2">Whole animal</tissue>
    </source>
</reference>
<gene>
    <name evidence="2" type="primary">Necator_chrX.g25841</name>
    <name evidence="2" type="ORF">RB195_025675</name>
</gene>
<feature type="transmembrane region" description="Helical" evidence="1">
    <location>
        <begin position="88"/>
        <end position="108"/>
    </location>
</feature>
<evidence type="ECO:0000256" key="1">
    <source>
        <dbReference type="SAM" id="Phobius"/>
    </source>
</evidence>
<comment type="caution">
    <text evidence="2">The sequence shown here is derived from an EMBL/GenBank/DDBJ whole genome shotgun (WGS) entry which is preliminary data.</text>
</comment>
<dbReference type="EMBL" id="JAVFWL010000006">
    <property type="protein sequence ID" value="KAK6765901.1"/>
    <property type="molecule type" value="Genomic_DNA"/>
</dbReference>
<feature type="transmembrane region" description="Helical" evidence="1">
    <location>
        <begin position="129"/>
        <end position="153"/>
    </location>
</feature>
<evidence type="ECO:0000313" key="3">
    <source>
        <dbReference type="Proteomes" id="UP001303046"/>
    </source>
</evidence>
<keyword evidence="1" id="KW-0472">Membrane</keyword>
<sequence length="155" mass="17344">MDLVIRCLYRIFWSDPRKHFLFLSMCLFPTCFYVNRHQIETVIMGLDASIAPNAAGRIQDLSSVQTLMDLNHVASILRGGTLPRQSRILTATSLILTGFYCSICFIVLKNIYFFPLALSKIYANGRCSTLLLLISNCLATYSTAITILAPSIVNL</sequence>
<organism evidence="2 3">
    <name type="scientific">Necator americanus</name>
    <name type="common">Human hookworm</name>
    <dbReference type="NCBI Taxonomy" id="51031"/>
    <lineage>
        <taxon>Eukaryota</taxon>
        <taxon>Metazoa</taxon>
        <taxon>Ecdysozoa</taxon>
        <taxon>Nematoda</taxon>
        <taxon>Chromadorea</taxon>
        <taxon>Rhabditida</taxon>
        <taxon>Rhabditina</taxon>
        <taxon>Rhabditomorpha</taxon>
        <taxon>Strongyloidea</taxon>
        <taxon>Ancylostomatidae</taxon>
        <taxon>Bunostominae</taxon>
        <taxon>Necator</taxon>
    </lineage>
</organism>
<dbReference type="Proteomes" id="UP001303046">
    <property type="component" value="Unassembled WGS sequence"/>
</dbReference>
<name>A0ABR1EVN0_NECAM</name>
<protein>
    <submittedName>
        <fullName evidence="2">Uncharacterized protein</fullName>
    </submittedName>
</protein>
<accession>A0ABR1EVN0</accession>